<dbReference type="InterPro" id="IPR016140">
    <property type="entry name" value="Bifunc_inhib/LTP/seed_store"/>
</dbReference>
<evidence type="ECO:0000256" key="1">
    <source>
        <dbReference type="SAM" id="MobiDB-lite"/>
    </source>
</evidence>
<dbReference type="CDD" id="cd00010">
    <property type="entry name" value="AAI_LTSS"/>
    <property type="match status" value="1"/>
</dbReference>
<reference evidence="3" key="2">
    <citation type="submission" date="2020-08" db="EMBL/GenBank/DDBJ databases">
        <title>Plant Genome Project.</title>
        <authorList>
            <person name="Zhang R.-G."/>
        </authorList>
    </citation>
    <scope>NUCLEOTIDE SEQUENCE</scope>
    <source>
        <strain evidence="3">Huo1</strain>
        <tissue evidence="3">Leaf</tissue>
    </source>
</reference>
<feature type="region of interest" description="Disordered" evidence="1">
    <location>
        <begin position="141"/>
        <end position="190"/>
    </location>
</feature>
<evidence type="ECO:0000313" key="4">
    <source>
        <dbReference type="Proteomes" id="UP000298416"/>
    </source>
</evidence>
<evidence type="ECO:0000259" key="2">
    <source>
        <dbReference type="Pfam" id="PF14368"/>
    </source>
</evidence>
<name>A0A8X9A4F4_SALSN</name>
<sequence length="213" mass="21106">MRDPPEPRGSLDIACAGQGQGLGLVDVEAEVGAAAVENLAQTLWLGSHHRAQLLAAARGGGGGEGVSGDVVEARGHADEDVCASSGKDCLCLIVTGSVPFNIPLNRTLAISLPRACNMPGVPLHCKADGAPVPAPAPSAIAPSLSPNAAPSPSVSGLAPPEPLSPRGEETPAPGAAGEPPSGTTGSRAGVTPSAAYRISPLHLAVFADVALKY</sequence>
<dbReference type="Pfam" id="PF14368">
    <property type="entry name" value="LTP_2"/>
    <property type="match status" value="1"/>
</dbReference>
<comment type="caution">
    <text evidence="3">The sequence shown here is derived from an EMBL/GenBank/DDBJ whole genome shotgun (WGS) entry which is preliminary data.</text>
</comment>
<organism evidence="3">
    <name type="scientific">Salvia splendens</name>
    <name type="common">Scarlet sage</name>
    <dbReference type="NCBI Taxonomy" id="180675"/>
    <lineage>
        <taxon>Eukaryota</taxon>
        <taxon>Viridiplantae</taxon>
        <taxon>Streptophyta</taxon>
        <taxon>Embryophyta</taxon>
        <taxon>Tracheophyta</taxon>
        <taxon>Spermatophyta</taxon>
        <taxon>Magnoliopsida</taxon>
        <taxon>eudicotyledons</taxon>
        <taxon>Gunneridae</taxon>
        <taxon>Pentapetalae</taxon>
        <taxon>asterids</taxon>
        <taxon>lamiids</taxon>
        <taxon>Lamiales</taxon>
        <taxon>Lamiaceae</taxon>
        <taxon>Nepetoideae</taxon>
        <taxon>Mentheae</taxon>
        <taxon>Salviinae</taxon>
        <taxon>Salvia</taxon>
        <taxon>Salvia subgen. Calosphace</taxon>
        <taxon>core Calosphace</taxon>
    </lineage>
</organism>
<feature type="domain" description="Bifunctional inhibitor/plant lipid transfer protein/seed storage helical" evidence="2">
    <location>
        <begin position="84"/>
        <end position="125"/>
    </location>
</feature>
<dbReference type="EMBL" id="PNBA02000004">
    <property type="protein sequence ID" value="KAG6428038.1"/>
    <property type="molecule type" value="Genomic_DNA"/>
</dbReference>
<dbReference type="SUPFAM" id="SSF47699">
    <property type="entry name" value="Bifunctional inhibitor/lipid-transfer protein/seed storage 2S albumin"/>
    <property type="match status" value="1"/>
</dbReference>
<dbReference type="InterPro" id="IPR036312">
    <property type="entry name" value="Bifun_inhib/LTP/seed_sf"/>
</dbReference>
<feature type="compositionally biased region" description="Low complexity" evidence="1">
    <location>
        <begin position="170"/>
        <end position="185"/>
    </location>
</feature>
<feature type="compositionally biased region" description="Low complexity" evidence="1">
    <location>
        <begin position="141"/>
        <end position="155"/>
    </location>
</feature>
<protein>
    <recommendedName>
        <fullName evidence="2">Bifunctional inhibitor/plant lipid transfer protein/seed storage helical domain-containing protein</fullName>
    </recommendedName>
</protein>
<dbReference type="AlphaFoldDB" id="A0A8X9A4F4"/>
<proteinExistence type="predicted"/>
<accession>A0A8X9A4F4</accession>
<reference evidence="3" key="1">
    <citation type="submission" date="2018-01" db="EMBL/GenBank/DDBJ databases">
        <authorList>
            <person name="Mao J.F."/>
        </authorList>
    </citation>
    <scope>NUCLEOTIDE SEQUENCE</scope>
    <source>
        <strain evidence="3">Huo1</strain>
        <tissue evidence="3">Leaf</tissue>
    </source>
</reference>
<gene>
    <name evidence="3" type="ORF">SASPL_112286</name>
</gene>
<evidence type="ECO:0000313" key="3">
    <source>
        <dbReference type="EMBL" id="KAG6428038.1"/>
    </source>
</evidence>
<keyword evidence="4" id="KW-1185">Reference proteome</keyword>
<dbReference type="Proteomes" id="UP000298416">
    <property type="component" value="Unassembled WGS sequence"/>
</dbReference>